<accession>A0A4U1DCA0</accession>
<dbReference type="Proteomes" id="UP000307756">
    <property type="component" value="Unassembled WGS sequence"/>
</dbReference>
<reference evidence="1 2" key="1">
    <citation type="journal article" date="2011" name="J. Microbiol.">
        <title>Bacillus kyonggiensis sp. nov., isolated from soil of a lettuce field.</title>
        <authorList>
            <person name="Dong K."/>
            <person name="Lee S."/>
        </authorList>
    </citation>
    <scope>NUCLEOTIDE SEQUENCE [LARGE SCALE GENOMIC DNA]</scope>
    <source>
        <strain evidence="1 2">NB22</strain>
    </source>
</reference>
<name>A0A4U1DCA0_9BACI</name>
<proteinExistence type="predicted"/>
<protein>
    <submittedName>
        <fullName evidence="1">Uncharacterized protein</fullName>
    </submittedName>
</protein>
<evidence type="ECO:0000313" key="2">
    <source>
        <dbReference type="Proteomes" id="UP000307756"/>
    </source>
</evidence>
<sequence>MKVKNNAVLYCGNHTIDKFILNNLLYTVIILADEIWMKKCFFIKGNLCSSDSIRISEMIEQLIHNKFLKTWSFEKDGDFIIDEKKYLGIYSLINYHILSENIRNKFSQSTLEFKELEEQKSYIGITSDVLNLRDELWDLAVSKVLGINNLVYYDSDIRLFNRRSIFNFNLRKRNMNPLVTNFSKLKIPNLTNKSFEEILELRRICNSYKNDLVKKKNPILLYQELNQLLNNYIKDTEEPINSHKIYLDYVSLDETNSIPYFEKYSQWLSIHNRESNAFIFY</sequence>
<organism evidence="1 2">
    <name type="scientific">Robertmurraya kyonggiensis</name>
    <dbReference type="NCBI Taxonomy" id="1037680"/>
    <lineage>
        <taxon>Bacteria</taxon>
        <taxon>Bacillati</taxon>
        <taxon>Bacillota</taxon>
        <taxon>Bacilli</taxon>
        <taxon>Bacillales</taxon>
        <taxon>Bacillaceae</taxon>
        <taxon>Robertmurraya</taxon>
    </lineage>
</organism>
<dbReference type="RefSeq" id="WP_136829947.1">
    <property type="nucleotide sequence ID" value="NZ_SWBM01000001.1"/>
</dbReference>
<comment type="caution">
    <text evidence="1">The sequence shown here is derived from an EMBL/GenBank/DDBJ whole genome shotgun (WGS) entry which is preliminary data.</text>
</comment>
<dbReference type="AlphaFoldDB" id="A0A4U1DCA0"/>
<keyword evidence="2" id="KW-1185">Reference proteome</keyword>
<gene>
    <name evidence="1" type="ORF">FA727_06100</name>
</gene>
<dbReference type="EMBL" id="SWBM01000001">
    <property type="protein sequence ID" value="TKC19116.1"/>
    <property type="molecule type" value="Genomic_DNA"/>
</dbReference>
<evidence type="ECO:0000313" key="1">
    <source>
        <dbReference type="EMBL" id="TKC19116.1"/>
    </source>
</evidence>